<organism evidence="1 2">
    <name type="scientific">Golovinomyces cichoracearum</name>
    <dbReference type="NCBI Taxonomy" id="62708"/>
    <lineage>
        <taxon>Eukaryota</taxon>
        <taxon>Fungi</taxon>
        <taxon>Dikarya</taxon>
        <taxon>Ascomycota</taxon>
        <taxon>Pezizomycotina</taxon>
        <taxon>Leotiomycetes</taxon>
        <taxon>Erysiphales</taxon>
        <taxon>Erysiphaceae</taxon>
        <taxon>Golovinomyces</taxon>
    </lineage>
</organism>
<evidence type="ECO:0000313" key="2">
    <source>
        <dbReference type="Proteomes" id="UP000285405"/>
    </source>
</evidence>
<dbReference type="Proteomes" id="UP000285405">
    <property type="component" value="Unassembled WGS sequence"/>
</dbReference>
<proteinExistence type="predicted"/>
<feature type="non-terminal residue" evidence="1">
    <location>
        <position position="141"/>
    </location>
</feature>
<reference evidence="1 2" key="1">
    <citation type="journal article" date="2018" name="BMC Genomics">
        <title>Comparative genome analyses reveal sequence features reflecting distinct modes of host-adaptation between dicot and monocot powdery mildew.</title>
        <authorList>
            <person name="Wu Y."/>
            <person name="Ma X."/>
            <person name="Pan Z."/>
            <person name="Kale S.D."/>
            <person name="Song Y."/>
            <person name="King H."/>
            <person name="Zhang Q."/>
            <person name="Presley C."/>
            <person name="Deng X."/>
            <person name="Wei C.I."/>
            <person name="Xiao S."/>
        </authorList>
    </citation>
    <scope>NUCLEOTIDE SEQUENCE [LARGE SCALE GENOMIC DNA]</scope>
    <source>
        <strain evidence="1">UCSC1</strain>
    </source>
</reference>
<comment type="caution">
    <text evidence="1">The sequence shown here is derived from an EMBL/GenBank/DDBJ whole genome shotgun (WGS) entry which is preliminary data.</text>
</comment>
<gene>
    <name evidence="1" type="ORF">GcC1_170022</name>
</gene>
<protein>
    <submittedName>
        <fullName evidence="1">Uncharacterized protein</fullName>
    </submittedName>
</protein>
<evidence type="ECO:0000313" key="1">
    <source>
        <dbReference type="EMBL" id="RKF59999.1"/>
    </source>
</evidence>
<accession>A0A420HRI2</accession>
<name>A0A420HRI2_9PEZI</name>
<dbReference type="AlphaFoldDB" id="A0A420HRI2"/>
<dbReference type="EMBL" id="MCBR01017034">
    <property type="protein sequence ID" value="RKF59999.1"/>
    <property type="molecule type" value="Genomic_DNA"/>
</dbReference>
<sequence length="141" mass="14635">MYRQAASTVVALDGAADTFCCFHSAGIKDASSCSATANRLRRACSACLCDSRLSSSTSAPDDRRLLSDREWLDPCGAITGDSLATTTPSALLLVLAVTGDTRLVLFDGRITFGYCFGFGFGFGVGITLSGNSNSEVAESGP</sequence>